<name>A0AAV2KQ69_KNICA</name>
<sequence>MTARRGRGLRRRKSRCLRCGHAAAAAAMNPVIRLAATPPLHHLSPATGSRKHGLGKRQDPAADHQALHTGKMAEGRWSSFPPQHTGLSATAFTVMDELLI</sequence>
<accession>A0AAV2KQ69</accession>
<evidence type="ECO:0000313" key="2">
    <source>
        <dbReference type="EMBL" id="CAL1590224.1"/>
    </source>
</evidence>
<proteinExistence type="predicted"/>
<evidence type="ECO:0000256" key="1">
    <source>
        <dbReference type="SAM" id="MobiDB-lite"/>
    </source>
</evidence>
<keyword evidence="3" id="KW-1185">Reference proteome</keyword>
<gene>
    <name evidence="2" type="ORF">KC01_LOCUS19763</name>
</gene>
<protein>
    <submittedName>
        <fullName evidence="2">Uncharacterized protein</fullName>
    </submittedName>
</protein>
<reference evidence="2 3" key="1">
    <citation type="submission" date="2024-04" db="EMBL/GenBank/DDBJ databases">
        <authorList>
            <person name="Waldvogel A.-M."/>
            <person name="Schoenle A."/>
        </authorList>
    </citation>
    <scope>NUCLEOTIDE SEQUENCE [LARGE SCALE GENOMIC DNA]</scope>
</reference>
<dbReference type="Proteomes" id="UP001497482">
    <property type="component" value="Chromosome 19"/>
</dbReference>
<feature type="compositionally biased region" description="Basic and acidic residues" evidence="1">
    <location>
        <begin position="56"/>
        <end position="68"/>
    </location>
</feature>
<dbReference type="EMBL" id="OZ035841">
    <property type="protein sequence ID" value="CAL1590224.1"/>
    <property type="molecule type" value="Genomic_DNA"/>
</dbReference>
<organism evidence="2 3">
    <name type="scientific">Knipowitschia caucasica</name>
    <name type="common">Caucasian dwarf goby</name>
    <name type="synonym">Pomatoschistus caucasicus</name>
    <dbReference type="NCBI Taxonomy" id="637954"/>
    <lineage>
        <taxon>Eukaryota</taxon>
        <taxon>Metazoa</taxon>
        <taxon>Chordata</taxon>
        <taxon>Craniata</taxon>
        <taxon>Vertebrata</taxon>
        <taxon>Euteleostomi</taxon>
        <taxon>Actinopterygii</taxon>
        <taxon>Neopterygii</taxon>
        <taxon>Teleostei</taxon>
        <taxon>Neoteleostei</taxon>
        <taxon>Acanthomorphata</taxon>
        <taxon>Gobiaria</taxon>
        <taxon>Gobiiformes</taxon>
        <taxon>Gobioidei</taxon>
        <taxon>Gobiidae</taxon>
        <taxon>Gobiinae</taxon>
        <taxon>Knipowitschia</taxon>
    </lineage>
</organism>
<dbReference type="AlphaFoldDB" id="A0AAV2KQ69"/>
<feature type="region of interest" description="Disordered" evidence="1">
    <location>
        <begin position="40"/>
        <end position="68"/>
    </location>
</feature>
<evidence type="ECO:0000313" key="3">
    <source>
        <dbReference type="Proteomes" id="UP001497482"/>
    </source>
</evidence>